<evidence type="ECO:0000313" key="2">
    <source>
        <dbReference type="EMBL" id="MBD1547529.1"/>
    </source>
</evidence>
<dbReference type="AlphaFoldDB" id="A0A926NY78"/>
<proteinExistence type="predicted"/>
<protein>
    <recommendedName>
        <fullName evidence="4">Secreted protein</fullName>
    </recommendedName>
</protein>
<dbReference type="RefSeq" id="WP_190292281.1">
    <property type="nucleotide sequence ID" value="NZ_JABFCZ010000015.1"/>
</dbReference>
<dbReference type="Proteomes" id="UP000598467">
    <property type="component" value="Unassembled WGS sequence"/>
</dbReference>
<comment type="caution">
    <text evidence="2">The sequence shown here is derived from an EMBL/GenBank/DDBJ whole genome shotgun (WGS) entry which is preliminary data.</text>
</comment>
<feature type="chain" id="PRO_5036826953" description="Secreted protein" evidence="1">
    <location>
        <begin position="21"/>
        <end position="129"/>
    </location>
</feature>
<organism evidence="2 3">
    <name type="scientific">Roseibium aggregatum</name>
    <dbReference type="NCBI Taxonomy" id="187304"/>
    <lineage>
        <taxon>Bacteria</taxon>
        <taxon>Pseudomonadati</taxon>
        <taxon>Pseudomonadota</taxon>
        <taxon>Alphaproteobacteria</taxon>
        <taxon>Hyphomicrobiales</taxon>
        <taxon>Stappiaceae</taxon>
        <taxon>Roseibium</taxon>
    </lineage>
</organism>
<evidence type="ECO:0000313" key="3">
    <source>
        <dbReference type="Proteomes" id="UP000598467"/>
    </source>
</evidence>
<evidence type="ECO:0000256" key="1">
    <source>
        <dbReference type="SAM" id="SignalP"/>
    </source>
</evidence>
<dbReference type="EMBL" id="JABFCZ010000015">
    <property type="protein sequence ID" value="MBD1547529.1"/>
    <property type="molecule type" value="Genomic_DNA"/>
</dbReference>
<accession>A0A926NY78</accession>
<name>A0A926NY78_9HYPH</name>
<feature type="signal peptide" evidence="1">
    <location>
        <begin position="1"/>
        <end position="20"/>
    </location>
</feature>
<reference evidence="2" key="1">
    <citation type="submission" date="2020-05" db="EMBL/GenBank/DDBJ databases">
        <title>Identification of trans-AT polyketide cluster in two marine bacteria, producers of a novel glutaramide-containing polyketide sesbanimide D and analogs.</title>
        <authorList>
            <person name="Kacar D."/>
            <person name="Rodriguez P."/>
            <person name="Canedo L."/>
            <person name="Gonzalez E."/>
            <person name="Galan B."/>
            <person name="De La Calle F."/>
            <person name="Garcia J.L."/>
        </authorList>
    </citation>
    <scope>NUCLEOTIDE SEQUENCE</scope>
    <source>
        <strain evidence="2">PHM038</strain>
    </source>
</reference>
<sequence length="129" mass="14127">MFRILLASAITIASLAQATAAEQVTVPANRKSMVGSHVIFSRDTCSGSTVPNMRVGRKPKHGKVDFRTVSGKLSEGRCAGKPMRGKAVFYTPQRGFKGSDNFSVVFEYDYYEGAARRTSTSYSYDITVK</sequence>
<evidence type="ECO:0008006" key="4">
    <source>
        <dbReference type="Google" id="ProtNLM"/>
    </source>
</evidence>
<keyword evidence="1" id="KW-0732">Signal</keyword>
<gene>
    <name evidence="2" type="ORF">HK439_14775</name>
</gene>